<organism evidence="3 4">
    <name type="scientific">Cylindrospermopsis raciborskii CENA303</name>
    <dbReference type="NCBI Taxonomy" id="1170769"/>
    <lineage>
        <taxon>Bacteria</taxon>
        <taxon>Bacillati</taxon>
        <taxon>Cyanobacteriota</taxon>
        <taxon>Cyanophyceae</taxon>
        <taxon>Nostocales</taxon>
        <taxon>Aphanizomenonaceae</taxon>
        <taxon>Cylindrospermopsis</taxon>
    </lineage>
</organism>
<keyword evidence="1 3" id="KW-0413">Isomerase</keyword>
<dbReference type="AlphaFoldDB" id="A0A1X4G3V1"/>
<comment type="caution">
    <text evidence="3">The sequence shown here is derived from an EMBL/GenBank/DDBJ whole genome shotgun (WGS) entry which is preliminary data.</text>
</comment>
<dbReference type="EMBL" id="NBYN01000059">
    <property type="protein sequence ID" value="OSO88175.1"/>
    <property type="molecule type" value="Genomic_DNA"/>
</dbReference>
<dbReference type="InterPro" id="IPR050417">
    <property type="entry name" value="Sugar_Epim/Isomerase"/>
</dbReference>
<dbReference type="Gene3D" id="3.20.20.150">
    <property type="entry name" value="Divalent-metal-dependent TIM barrel enzymes"/>
    <property type="match status" value="1"/>
</dbReference>
<evidence type="ECO:0000313" key="3">
    <source>
        <dbReference type="EMBL" id="OSO88175.1"/>
    </source>
</evidence>
<feature type="domain" description="Xylose isomerase-like TIM barrel" evidence="2">
    <location>
        <begin position="40"/>
        <end position="227"/>
    </location>
</feature>
<gene>
    <name evidence="3" type="ORF">B7O87_13840</name>
</gene>
<accession>A0A1X4G3V1</accession>
<dbReference type="InterPro" id="IPR013022">
    <property type="entry name" value="Xyl_isomerase-like_TIM-brl"/>
</dbReference>
<evidence type="ECO:0000256" key="1">
    <source>
        <dbReference type="ARBA" id="ARBA00023235"/>
    </source>
</evidence>
<dbReference type="GO" id="GO:0034015">
    <property type="term" value="F:L-ribulose-5-phosphate 3-epimerase activity"/>
    <property type="evidence" value="ECO:0007669"/>
    <property type="project" value="TreeGrafter"/>
</dbReference>
<proteinExistence type="predicted"/>
<evidence type="ECO:0000259" key="2">
    <source>
        <dbReference type="Pfam" id="PF01261"/>
    </source>
</evidence>
<name>A0A1X4G3V1_9CYAN</name>
<dbReference type="SUPFAM" id="SSF51658">
    <property type="entry name" value="Xylose isomerase-like"/>
    <property type="match status" value="1"/>
</dbReference>
<dbReference type="PANTHER" id="PTHR43489:SF1">
    <property type="entry name" value="L-RIBULOSE-5-PHOSPHATE 3-EPIMERASE SGBU-RELATED"/>
    <property type="match status" value="1"/>
</dbReference>
<dbReference type="InterPro" id="IPR036237">
    <property type="entry name" value="Xyl_isomerase-like_sf"/>
</dbReference>
<reference evidence="4" key="1">
    <citation type="submission" date="2017-04" db="EMBL/GenBank/DDBJ databases">
        <authorList>
            <person name="Abreu V.A."/>
            <person name="Popin R.V."/>
            <person name="Rigonato J."/>
            <person name="Andreote A.P."/>
            <person name="Schaker P.C."/>
            <person name="Hoff-Risseti C."/>
            <person name="Alvarenga D.O."/>
            <person name="Varani A.M."/>
            <person name="Fiore M.F."/>
        </authorList>
    </citation>
    <scope>NUCLEOTIDE SEQUENCE [LARGE SCALE GENOMIC DNA]</scope>
    <source>
        <strain evidence="4">CENA303</strain>
    </source>
</reference>
<dbReference type="Pfam" id="PF01261">
    <property type="entry name" value="AP_endonuc_2"/>
    <property type="match status" value="1"/>
</dbReference>
<sequence>MELYFSTSAYGGVSTRQILTMFWGLGIKQVELAIGPRCDRDAVKAIKEFQQKGMTYRAHHAFVWGETHKSFNLAEPQEWRYFECMIDWLGDLKVTAYSVHGGDFHRGQEREKAYNQFKENVQHLQQICEKRGIVLGVETMYPTPPNSWNYYLLDNSWELTEFCEDLPEIKIVVDLAHINIWRNQSLSEKLEWLKLPSERILEIHISDNDGKRDIHSPITDSTWWVPYAAQIPRAIPIVVESRLNRFPPSIVKEQYLYTHNLLNHSPSTSLVSR</sequence>
<dbReference type="GO" id="GO:0019852">
    <property type="term" value="P:L-ascorbic acid metabolic process"/>
    <property type="evidence" value="ECO:0007669"/>
    <property type="project" value="TreeGrafter"/>
</dbReference>
<evidence type="ECO:0000313" key="4">
    <source>
        <dbReference type="Proteomes" id="UP000192997"/>
    </source>
</evidence>
<dbReference type="PANTHER" id="PTHR43489">
    <property type="entry name" value="ISOMERASE"/>
    <property type="match status" value="1"/>
</dbReference>
<dbReference type="Proteomes" id="UP000192997">
    <property type="component" value="Unassembled WGS sequence"/>
</dbReference>
<protein>
    <submittedName>
        <fullName evidence="3">Xylose isomerase</fullName>
    </submittedName>
</protein>
<dbReference type="RefSeq" id="WP_009343708.1">
    <property type="nucleotide sequence ID" value="NZ_NBYN01000059.1"/>
</dbReference>